<dbReference type="Proteomes" id="UP000321328">
    <property type="component" value="Unassembled WGS sequence"/>
</dbReference>
<proteinExistence type="predicted"/>
<evidence type="ECO:0000313" key="3">
    <source>
        <dbReference type="Proteomes" id="UP000321328"/>
    </source>
</evidence>
<dbReference type="AlphaFoldDB" id="A0A511CYU4"/>
<feature type="region of interest" description="Disordered" evidence="1">
    <location>
        <begin position="44"/>
        <end position="70"/>
    </location>
</feature>
<sequence>MRQALDGGATDVHRHSPAPQRDEVPLLSGRGVEQAHIHVFQTTDTLVNPVRRPGSVSSKTTGPDGAMLGA</sequence>
<comment type="caution">
    <text evidence="2">The sequence shown here is derived from an EMBL/GenBank/DDBJ whole genome shotgun (WGS) entry which is preliminary data.</text>
</comment>
<evidence type="ECO:0000313" key="2">
    <source>
        <dbReference type="EMBL" id="GEL17433.1"/>
    </source>
</evidence>
<organism evidence="2 3">
    <name type="scientific">Pseudonocardia asaccharolytica DSM 44247 = NBRC 16224</name>
    <dbReference type="NCBI Taxonomy" id="1123024"/>
    <lineage>
        <taxon>Bacteria</taxon>
        <taxon>Bacillati</taxon>
        <taxon>Actinomycetota</taxon>
        <taxon>Actinomycetes</taxon>
        <taxon>Pseudonocardiales</taxon>
        <taxon>Pseudonocardiaceae</taxon>
        <taxon>Pseudonocardia</taxon>
    </lineage>
</organism>
<reference evidence="2 3" key="1">
    <citation type="submission" date="2019-07" db="EMBL/GenBank/DDBJ databases">
        <title>Whole genome shotgun sequence of Pseudonocardia asaccharolytica NBRC 16224.</title>
        <authorList>
            <person name="Hosoyama A."/>
            <person name="Uohara A."/>
            <person name="Ohji S."/>
            <person name="Ichikawa N."/>
        </authorList>
    </citation>
    <scope>NUCLEOTIDE SEQUENCE [LARGE SCALE GENOMIC DNA]</scope>
    <source>
        <strain evidence="2 3">NBRC 16224</strain>
    </source>
</reference>
<protein>
    <submittedName>
        <fullName evidence="2">Uncharacterized protein</fullName>
    </submittedName>
</protein>
<keyword evidence="3" id="KW-1185">Reference proteome</keyword>
<dbReference type="EMBL" id="BJVI01000009">
    <property type="protein sequence ID" value="GEL17433.1"/>
    <property type="molecule type" value="Genomic_DNA"/>
</dbReference>
<name>A0A511CYU4_9PSEU</name>
<gene>
    <name evidence="2" type="ORF">PA7_12700</name>
</gene>
<feature type="region of interest" description="Disordered" evidence="1">
    <location>
        <begin position="1"/>
        <end position="26"/>
    </location>
</feature>
<accession>A0A511CYU4</accession>
<evidence type="ECO:0000256" key="1">
    <source>
        <dbReference type="SAM" id="MobiDB-lite"/>
    </source>
</evidence>